<dbReference type="Proteomes" id="UP001142078">
    <property type="component" value="Unassembled WGS sequence"/>
</dbReference>
<dbReference type="Pfam" id="PF03748">
    <property type="entry name" value="FliL"/>
    <property type="match status" value="1"/>
</dbReference>
<keyword evidence="7 10" id="KW-0283">Flagellar rotation</keyword>
<evidence type="ECO:0000256" key="2">
    <source>
        <dbReference type="ARBA" id="ARBA00004162"/>
    </source>
</evidence>
<comment type="function">
    <text evidence="1 10">Controls the rotational direction of flagella during chemotaxis.</text>
</comment>
<protein>
    <recommendedName>
        <fullName evidence="10">Flagellar protein FliL</fullName>
    </recommendedName>
</protein>
<keyword evidence="11" id="KW-0966">Cell projection</keyword>
<keyword evidence="11" id="KW-0969">Cilium</keyword>
<dbReference type="OrthoDB" id="166089at2"/>
<keyword evidence="4 10" id="KW-1003">Cell membrane</keyword>
<dbReference type="GO" id="GO:0071978">
    <property type="term" value="P:bacterial-type flagellum-dependent swarming motility"/>
    <property type="evidence" value="ECO:0007669"/>
    <property type="project" value="TreeGrafter"/>
</dbReference>
<name>A0A9X2S3T4_9FIRM</name>
<dbReference type="GO" id="GO:0009425">
    <property type="term" value="C:bacterial-type flagellum basal body"/>
    <property type="evidence" value="ECO:0007669"/>
    <property type="project" value="InterPro"/>
</dbReference>
<dbReference type="EMBL" id="JANJZL010000001">
    <property type="protein sequence ID" value="MCR2042763.1"/>
    <property type="molecule type" value="Genomic_DNA"/>
</dbReference>
<dbReference type="InterPro" id="IPR005503">
    <property type="entry name" value="FliL"/>
</dbReference>
<keyword evidence="11" id="KW-0282">Flagellum</keyword>
<evidence type="ECO:0000256" key="4">
    <source>
        <dbReference type="ARBA" id="ARBA00022475"/>
    </source>
</evidence>
<sequence>MDTKKTILIVLLVILILFAVAGLILGFSIYKNSGDKNKDIEKYYITLEEMYCNIKDSKKIIKLKATIEINNKKTYEELEEKQFLMRNEINKIIRNKEEKELLGKEGQVALQNEIKDSLIKLFDNGESISNVYFDELIIQ</sequence>
<keyword evidence="12" id="KW-1185">Reference proteome</keyword>
<dbReference type="GO" id="GO:0005886">
    <property type="term" value="C:plasma membrane"/>
    <property type="evidence" value="ECO:0007669"/>
    <property type="project" value="UniProtKB-SubCell"/>
</dbReference>
<evidence type="ECO:0000256" key="8">
    <source>
        <dbReference type="ARBA" id="ARBA00022989"/>
    </source>
</evidence>
<gene>
    <name evidence="11" type="ORF">NSA23_01405</name>
</gene>
<keyword evidence="5 10" id="KW-0145">Chemotaxis</keyword>
<comment type="similarity">
    <text evidence="3 10">Belongs to the FliL family.</text>
</comment>
<evidence type="ECO:0000313" key="11">
    <source>
        <dbReference type="EMBL" id="MCR2042763.1"/>
    </source>
</evidence>
<dbReference type="GO" id="GO:0006935">
    <property type="term" value="P:chemotaxis"/>
    <property type="evidence" value="ECO:0007669"/>
    <property type="project" value="UniProtKB-KW"/>
</dbReference>
<evidence type="ECO:0000256" key="10">
    <source>
        <dbReference type="RuleBase" id="RU364125"/>
    </source>
</evidence>
<keyword evidence="9 10" id="KW-0472">Membrane</keyword>
<evidence type="ECO:0000256" key="5">
    <source>
        <dbReference type="ARBA" id="ARBA00022500"/>
    </source>
</evidence>
<comment type="subcellular location">
    <subcellularLocation>
        <location evidence="2">Cell membrane</location>
        <topology evidence="2">Single-pass membrane protein</topology>
    </subcellularLocation>
</comment>
<accession>A0A9X2S3T4</accession>
<evidence type="ECO:0000256" key="6">
    <source>
        <dbReference type="ARBA" id="ARBA00022692"/>
    </source>
</evidence>
<evidence type="ECO:0000256" key="9">
    <source>
        <dbReference type="ARBA" id="ARBA00023136"/>
    </source>
</evidence>
<evidence type="ECO:0000313" key="12">
    <source>
        <dbReference type="Proteomes" id="UP001142078"/>
    </source>
</evidence>
<evidence type="ECO:0000256" key="7">
    <source>
        <dbReference type="ARBA" id="ARBA00022779"/>
    </source>
</evidence>
<keyword evidence="6 10" id="KW-0812">Transmembrane</keyword>
<dbReference type="PANTHER" id="PTHR35091:SF2">
    <property type="entry name" value="FLAGELLAR PROTEIN FLIL"/>
    <property type="match status" value="1"/>
</dbReference>
<evidence type="ECO:0000256" key="1">
    <source>
        <dbReference type="ARBA" id="ARBA00002254"/>
    </source>
</evidence>
<evidence type="ECO:0000256" key="3">
    <source>
        <dbReference type="ARBA" id="ARBA00008281"/>
    </source>
</evidence>
<keyword evidence="8 10" id="KW-1133">Transmembrane helix</keyword>
<organism evidence="11 12">
    <name type="scientific">Anaerosalibacter massiliensis</name>
    <dbReference type="NCBI Taxonomy" id="1347392"/>
    <lineage>
        <taxon>Bacteria</taxon>
        <taxon>Bacillati</taxon>
        <taxon>Bacillota</taxon>
        <taxon>Tissierellia</taxon>
        <taxon>Tissierellales</taxon>
        <taxon>Sporanaerobacteraceae</taxon>
        <taxon>Anaerosalibacter</taxon>
    </lineage>
</organism>
<dbReference type="AlphaFoldDB" id="A0A9X2S3T4"/>
<dbReference type="PANTHER" id="PTHR35091">
    <property type="entry name" value="FLAGELLAR PROTEIN FLIL"/>
    <property type="match status" value="1"/>
</dbReference>
<comment type="caution">
    <text evidence="11">The sequence shown here is derived from an EMBL/GenBank/DDBJ whole genome shotgun (WGS) entry which is preliminary data.</text>
</comment>
<dbReference type="RefSeq" id="WP_042681725.1">
    <property type="nucleotide sequence ID" value="NZ_CABKTM010000043.1"/>
</dbReference>
<proteinExistence type="inferred from homology"/>
<reference evidence="11" key="1">
    <citation type="submission" date="2022-07" db="EMBL/GenBank/DDBJ databases">
        <title>Enhanced cultured diversity of the mouse gut microbiota enables custom-made synthetic communities.</title>
        <authorList>
            <person name="Afrizal A."/>
        </authorList>
    </citation>
    <scope>NUCLEOTIDE SEQUENCE</scope>
    <source>
        <strain evidence="11">DSM 29482</strain>
    </source>
</reference>
<feature type="transmembrane region" description="Helical" evidence="10">
    <location>
        <begin position="6"/>
        <end position="30"/>
    </location>
</feature>